<accession>A0A1D3TKL9</accession>
<proteinExistence type="predicted"/>
<feature type="transmembrane region" description="Helical" evidence="1">
    <location>
        <begin position="962"/>
        <end position="982"/>
    </location>
</feature>
<organism evidence="2 3">
    <name type="scientific">Plasmodium ovale</name>
    <name type="common">malaria parasite P. ovale</name>
    <dbReference type="NCBI Taxonomy" id="36330"/>
    <lineage>
        <taxon>Eukaryota</taxon>
        <taxon>Sar</taxon>
        <taxon>Alveolata</taxon>
        <taxon>Apicomplexa</taxon>
        <taxon>Aconoidasida</taxon>
        <taxon>Haemosporida</taxon>
        <taxon>Plasmodiidae</taxon>
        <taxon>Plasmodium</taxon>
        <taxon>Plasmodium (Plasmodium)</taxon>
    </lineage>
</organism>
<dbReference type="Proteomes" id="UP000242942">
    <property type="component" value="Chromosome 12"/>
</dbReference>
<evidence type="ECO:0000256" key="1">
    <source>
        <dbReference type="SAM" id="Phobius"/>
    </source>
</evidence>
<sequence>MNERLHYTAAFYVLNVDSWEGNPASFWKNWAYMFTEDIVVIGLRNVFDEKLANAVRKQVERYANRKENYKTLNFNYDVEKDTLLVMIKGGLHNDVHDVYHKTVKICTRKKYGREYKKVMWYLFDEFFRGISEEGKKICPTDTSTTPPYESTICQNTLLLKVNGLTYHNELSTHFSIDIEKRKIKEFRLSRGQEEGPVEVPCSTGTRRRQKMLRTCSDNSPFRRNFLFMKNESKEEDVRRREKYDHNCLTCVMFAIKDVCLCVGICSTDLRQRLEREDYYKYTLRNYGVNRVRANCTEKKRFQGNRLQDNHVEGSREYMRHYVESYHLCVKQLCNYFLDGMLFETKKEDLHLFSADVVILLGVENNVACNYKERDPEGNSEGDDSFFVDRNVLILSKSKDHVLQKRSYATLTANWGRSKSEWFSPGFKVTCDLFTQRKVEIIDEFFYTHFDGVEEKWKSKDMSISINPGVIDLGPLRTYQIYQANFELSYEDARGSLRSNTERGDKSGCTHGGINHLCEVDRLRGCSSPHFSVLCLDGRSRCPIPVNVYSYLHLRKNTIFKYMEENVLCKGRYAKRTMRGCSRNYRENGQDKTQNFDALRYIYVYPYKGILARNKKQVMKLTFYAEHVLCSDITKGTFFLIIRMHNLGKDLFMTFNYSLRNSVIYMLMGEEERKDDVAEKKGNGGGLISGQVSKLTWGKSYLGKGRGSTPLNANLSVHKKAKRFLFTQQRKVGTKAATKTAAGGTPENGKMNQFSCTNFTKLFLYMFFTVDKYHTLLRSGKVEDEVSDVFSFLRHSHISNYNLMHLIDPIYENTKKGHMKESKGMSQVTDHMSISRDMHHFNYPWKKHYFYVKYGKQDGLLNETNNKSRFSCTWTYTDNIYNIPKDISYLTKKIKKSEQIQRKISVSSILFLCEELFYIKKKTISHSNVPFIIGKIYNCNNIPMKKKILFIFYTILKEVPSVIYKNTFLFFISFLKKLFLYFVHIRMHDFFKTVVYNIKFVPICQKKDYNRKRMHHYFNMFLDAFHFFYLSFLIYVSSFFLSFLDMHIAIDLAHCLLFRL</sequence>
<gene>
    <name evidence="2" type="primary">PocGH01_12038000</name>
    <name evidence="2" type="ORF">POCGH01_12038000</name>
</gene>
<dbReference type="OrthoDB" id="378328at2759"/>
<reference evidence="2 3" key="1">
    <citation type="submission" date="2016-06" db="EMBL/GenBank/DDBJ databases">
        <authorList>
            <consortium name="Pathogen Informatics"/>
        </authorList>
    </citation>
    <scope>NUCLEOTIDE SEQUENCE [LARGE SCALE GENOMIC DNA]</scope>
    <source>
        <strain evidence="2">PocGH01</strain>
    </source>
</reference>
<dbReference type="AlphaFoldDB" id="A0A1D3TKL9"/>
<dbReference type="EMBL" id="LT594593">
    <property type="protein sequence ID" value="SCP05514.1"/>
    <property type="molecule type" value="Genomic_DNA"/>
</dbReference>
<keyword evidence="1" id="KW-0812">Transmembrane</keyword>
<keyword evidence="3" id="KW-1185">Reference proteome</keyword>
<dbReference type="VEuPathDB" id="PlasmoDB:PocGH01_12038000"/>
<protein>
    <submittedName>
        <fullName evidence="2">Uncharacterized protein</fullName>
    </submittedName>
</protein>
<name>A0A1D3TKL9_PLAOA</name>
<feature type="transmembrane region" description="Helical" evidence="1">
    <location>
        <begin position="1016"/>
        <end position="1035"/>
    </location>
</feature>
<keyword evidence="1" id="KW-1133">Transmembrane helix</keyword>
<keyword evidence="1" id="KW-0472">Membrane</keyword>
<evidence type="ECO:0000313" key="2">
    <source>
        <dbReference type="EMBL" id="SCP05514.1"/>
    </source>
</evidence>
<evidence type="ECO:0000313" key="3">
    <source>
        <dbReference type="Proteomes" id="UP000242942"/>
    </source>
</evidence>